<evidence type="ECO:0000259" key="6">
    <source>
        <dbReference type="Pfam" id="PF24517"/>
    </source>
</evidence>
<sequence>MNLKVITLGLLLLTGNLQAQITFQFQSSVCNARDAPVYFINGLPAYGATNLGSLEELIVSAWTYYGIGGTTGFSRFYIDFTGMDQIPQGSTVLNAVLRLYGKNTSILAPQGNTTPNACWIERVTSPWTQNTLTWNNQPTVTTVHQTVLPASTSQWNYNAFVNVTTLVQDIVNQVPAQRYGFSVRLQLDSIFRSLVFASAENNNAALRPQLEVTISNCGGPEPITLPQAPGMQPIPDLLTASPTAGIVFRVIPNPVKNNARIEFTAAKAEWVDISLQTLHGQPRRRKQVQTHKGLNVVPFDVGNEPAGVYYVILQSAAGKTTQKMVIVQ</sequence>
<feature type="domain" description="Carbohydrate-binding module family 96" evidence="6">
    <location>
        <begin position="46"/>
        <end position="213"/>
    </location>
</feature>
<accession>A0ABT3II51</accession>
<keyword evidence="2" id="KW-0964">Secreted</keyword>
<comment type="subcellular location">
    <subcellularLocation>
        <location evidence="1">Secreted</location>
    </subcellularLocation>
</comment>
<evidence type="ECO:0000259" key="5">
    <source>
        <dbReference type="Pfam" id="PF18962"/>
    </source>
</evidence>
<feature type="domain" description="Secretion system C-terminal sorting" evidence="5">
    <location>
        <begin position="251"/>
        <end position="326"/>
    </location>
</feature>
<proteinExistence type="predicted"/>
<dbReference type="NCBIfam" id="TIGR04183">
    <property type="entry name" value="Por_Secre_tail"/>
    <property type="match status" value="1"/>
</dbReference>
<evidence type="ECO:0000256" key="4">
    <source>
        <dbReference type="SAM" id="SignalP"/>
    </source>
</evidence>
<dbReference type="NCBIfam" id="NF033679">
    <property type="entry name" value="DNRLRE_dom"/>
    <property type="match status" value="1"/>
</dbReference>
<dbReference type="RefSeq" id="WP_264729154.1">
    <property type="nucleotide sequence ID" value="NZ_JAPDNR010000001.1"/>
</dbReference>
<reference evidence="7 8" key="1">
    <citation type="submission" date="2022-10" db="EMBL/GenBank/DDBJ databases">
        <title>Chitinophaga nivalis PC15 sp. nov., isolated from Pyeongchang county, South Korea.</title>
        <authorList>
            <person name="Trinh H.N."/>
        </authorList>
    </citation>
    <scope>NUCLEOTIDE SEQUENCE [LARGE SCALE GENOMIC DNA]</scope>
    <source>
        <strain evidence="7 8">PC14</strain>
    </source>
</reference>
<evidence type="ECO:0000313" key="8">
    <source>
        <dbReference type="Proteomes" id="UP001207742"/>
    </source>
</evidence>
<evidence type="ECO:0000313" key="7">
    <source>
        <dbReference type="EMBL" id="MCW3483634.1"/>
    </source>
</evidence>
<keyword evidence="8" id="KW-1185">Reference proteome</keyword>
<evidence type="ECO:0000256" key="1">
    <source>
        <dbReference type="ARBA" id="ARBA00004613"/>
    </source>
</evidence>
<name>A0ABT3II51_9BACT</name>
<comment type="caution">
    <text evidence="7">The sequence shown here is derived from an EMBL/GenBank/DDBJ whole genome shotgun (WGS) entry which is preliminary data.</text>
</comment>
<gene>
    <name evidence="7" type="ORF">OL497_07000</name>
</gene>
<dbReference type="Pfam" id="PF18962">
    <property type="entry name" value="Por_Secre_tail"/>
    <property type="match status" value="1"/>
</dbReference>
<dbReference type="Pfam" id="PF24517">
    <property type="entry name" value="CBM96"/>
    <property type="match status" value="1"/>
</dbReference>
<dbReference type="InterPro" id="IPR026444">
    <property type="entry name" value="Secre_tail"/>
</dbReference>
<protein>
    <submittedName>
        <fullName evidence="7">DNRLRE domain-containing protein</fullName>
    </submittedName>
</protein>
<dbReference type="Proteomes" id="UP001207742">
    <property type="component" value="Unassembled WGS sequence"/>
</dbReference>
<feature type="chain" id="PRO_5045957180" evidence="4">
    <location>
        <begin position="20"/>
        <end position="328"/>
    </location>
</feature>
<dbReference type="InterPro" id="IPR055372">
    <property type="entry name" value="CBM96"/>
</dbReference>
<dbReference type="EMBL" id="JAPDNS010000001">
    <property type="protein sequence ID" value="MCW3483634.1"/>
    <property type="molecule type" value="Genomic_DNA"/>
</dbReference>
<evidence type="ECO:0000256" key="3">
    <source>
        <dbReference type="ARBA" id="ARBA00022729"/>
    </source>
</evidence>
<feature type="signal peptide" evidence="4">
    <location>
        <begin position="1"/>
        <end position="19"/>
    </location>
</feature>
<keyword evidence="3 4" id="KW-0732">Signal</keyword>
<organism evidence="7 8">
    <name type="scientific">Chitinophaga nivalis</name>
    <dbReference type="NCBI Taxonomy" id="2991709"/>
    <lineage>
        <taxon>Bacteria</taxon>
        <taxon>Pseudomonadati</taxon>
        <taxon>Bacteroidota</taxon>
        <taxon>Chitinophagia</taxon>
        <taxon>Chitinophagales</taxon>
        <taxon>Chitinophagaceae</taxon>
        <taxon>Chitinophaga</taxon>
    </lineage>
</organism>
<evidence type="ECO:0000256" key="2">
    <source>
        <dbReference type="ARBA" id="ARBA00022525"/>
    </source>
</evidence>